<name>A0ABT9BPD3_9MICO</name>
<organism evidence="7 8">
    <name type="scientific">Antiquaquibacter soli</name>
    <dbReference type="NCBI Taxonomy" id="3064523"/>
    <lineage>
        <taxon>Bacteria</taxon>
        <taxon>Bacillati</taxon>
        <taxon>Actinomycetota</taxon>
        <taxon>Actinomycetes</taxon>
        <taxon>Micrococcales</taxon>
        <taxon>Microbacteriaceae</taxon>
        <taxon>Antiquaquibacter</taxon>
    </lineage>
</organism>
<protein>
    <submittedName>
        <fullName evidence="7">Sugar ABC transporter substrate-binding protein</fullName>
    </submittedName>
</protein>
<evidence type="ECO:0000256" key="4">
    <source>
        <dbReference type="ARBA" id="ARBA00023139"/>
    </source>
</evidence>
<dbReference type="CDD" id="cd13585">
    <property type="entry name" value="PBP2_TMBP_like"/>
    <property type="match status" value="1"/>
</dbReference>
<keyword evidence="1" id="KW-1003">Cell membrane</keyword>
<reference evidence="7 8" key="1">
    <citation type="submission" date="2023-07" db="EMBL/GenBank/DDBJ databases">
        <title>Protaetiibacter sp. nov WY-16 isolated from soil.</title>
        <authorList>
            <person name="Liu B."/>
            <person name="Wan Y."/>
        </authorList>
    </citation>
    <scope>NUCLEOTIDE SEQUENCE [LARGE SCALE GENOMIC DNA]</scope>
    <source>
        <strain evidence="7 8">WY-16</strain>
    </source>
</reference>
<dbReference type="RefSeq" id="WP_305003256.1">
    <property type="nucleotide sequence ID" value="NZ_JAUQUB010000002.1"/>
</dbReference>
<keyword evidence="3" id="KW-0472">Membrane</keyword>
<comment type="caution">
    <text evidence="7">The sequence shown here is derived from an EMBL/GenBank/DDBJ whole genome shotgun (WGS) entry which is preliminary data.</text>
</comment>
<dbReference type="Pfam" id="PF01547">
    <property type="entry name" value="SBP_bac_1"/>
    <property type="match status" value="1"/>
</dbReference>
<accession>A0ABT9BPD3</accession>
<gene>
    <name evidence="7" type="ORF">Q5716_11365</name>
</gene>
<dbReference type="InterPro" id="IPR050490">
    <property type="entry name" value="Bact_solute-bd_prot1"/>
</dbReference>
<dbReference type="PROSITE" id="PS51257">
    <property type="entry name" value="PROKAR_LIPOPROTEIN"/>
    <property type="match status" value="1"/>
</dbReference>
<keyword evidence="4" id="KW-0564">Palmitate</keyword>
<dbReference type="Gene3D" id="3.40.190.10">
    <property type="entry name" value="Periplasmic binding protein-like II"/>
    <property type="match status" value="1"/>
</dbReference>
<proteinExistence type="predicted"/>
<dbReference type="PANTHER" id="PTHR43649:SF33">
    <property type="entry name" value="POLYGALACTURONAN_RHAMNOGALACTURONAN-BINDING PROTEIN YTCQ"/>
    <property type="match status" value="1"/>
</dbReference>
<keyword evidence="2 6" id="KW-0732">Signal</keyword>
<evidence type="ECO:0000256" key="6">
    <source>
        <dbReference type="SAM" id="SignalP"/>
    </source>
</evidence>
<feature type="signal peptide" evidence="6">
    <location>
        <begin position="1"/>
        <end position="20"/>
    </location>
</feature>
<dbReference type="SUPFAM" id="SSF53850">
    <property type="entry name" value="Periplasmic binding protein-like II"/>
    <property type="match status" value="1"/>
</dbReference>
<evidence type="ECO:0000256" key="5">
    <source>
        <dbReference type="ARBA" id="ARBA00023288"/>
    </source>
</evidence>
<evidence type="ECO:0000313" key="8">
    <source>
        <dbReference type="Proteomes" id="UP001241072"/>
    </source>
</evidence>
<sequence length="436" mass="46026">MTPRSLRRLAAAATATAATAALLAGCATTGGTGSDGGPVTLEFVSWDPNMETIVDTWNEANPDIQVELTKPSESADELVTKFITQAQAGANPDIVKVEYQSLPALIANGVVVDLNEYDSDLAGKFDDASLAQVQFEGALYGVPQDFAPLVFFYRQDVFDSLGLSAPTTWDEYAAAARTIHAANPAQYLGTFSAGDPGWFAGLAQQAGANWWSAADDTWTVAINDAASKKVADYWQGLIGEGVIKSDPFWSTQWSAEMNDGTLVGWVSAAWAPAQFPNIAPDTAGLWTAAALPAWTAGDDATGIWGGSAMAVTSDSKHPAEATKFLDWLNTSDEALALQISTINVYPAATSGRSLPELDAPPAFMSNQPDYYAFIGQVAPTAKSFDIWGPNATVTFGAYRDDFGTALQNGTSLSDALDAIQATSVEDLEKLGFTVAQ</sequence>
<keyword evidence="5" id="KW-0449">Lipoprotein</keyword>
<feature type="chain" id="PRO_5047178326" evidence="6">
    <location>
        <begin position="21"/>
        <end position="436"/>
    </location>
</feature>
<keyword evidence="8" id="KW-1185">Reference proteome</keyword>
<evidence type="ECO:0000313" key="7">
    <source>
        <dbReference type="EMBL" id="MDO7882824.1"/>
    </source>
</evidence>
<evidence type="ECO:0000256" key="3">
    <source>
        <dbReference type="ARBA" id="ARBA00023136"/>
    </source>
</evidence>
<dbReference type="PANTHER" id="PTHR43649">
    <property type="entry name" value="ARABINOSE-BINDING PROTEIN-RELATED"/>
    <property type="match status" value="1"/>
</dbReference>
<evidence type="ECO:0000256" key="1">
    <source>
        <dbReference type="ARBA" id="ARBA00022475"/>
    </source>
</evidence>
<dbReference type="Proteomes" id="UP001241072">
    <property type="component" value="Unassembled WGS sequence"/>
</dbReference>
<dbReference type="InterPro" id="IPR006059">
    <property type="entry name" value="SBP"/>
</dbReference>
<evidence type="ECO:0000256" key="2">
    <source>
        <dbReference type="ARBA" id="ARBA00022729"/>
    </source>
</evidence>
<dbReference type="EMBL" id="JAUQUB010000002">
    <property type="protein sequence ID" value="MDO7882824.1"/>
    <property type="molecule type" value="Genomic_DNA"/>
</dbReference>